<feature type="compositionally biased region" description="Basic and acidic residues" evidence="3">
    <location>
        <begin position="38"/>
        <end position="48"/>
    </location>
</feature>
<keyword evidence="2" id="KW-0347">Helicase</keyword>
<dbReference type="SUPFAM" id="SSF52540">
    <property type="entry name" value="P-loop containing nucleoside triphosphate hydrolases"/>
    <property type="match status" value="2"/>
</dbReference>
<feature type="compositionally biased region" description="Basic residues" evidence="3">
    <location>
        <begin position="503"/>
        <end position="519"/>
    </location>
</feature>
<dbReference type="Gene3D" id="3.40.50.300">
    <property type="entry name" value="P-loop containing nucleotide triphosphate hydrolases"/>
    <property type="match status" value="2"/>
</dbReference>
<feature type="compositionally biased region" description="Acidic residues" evidence="3">
    <location>
        <begin position="1685"/>
        <end position="1700"/>
    </location>
</feature>
<feature type="domain" description="Helicase ATP-binding" evidence="4">
    <location>
        <begin position="784"/>
        <end position="858"/>
    </location>
</feature>
<feature type="compositionally biased region" description="Low complexity" evidence="3">
    <location>
        <begin position="486"/>
        <end position="497"/>
    </location>
</feature>
<dbReference type="PANTHER" id="PTHR44533">
    <property type="entry name" value="DEAD/H RNA HELICASE, PUTATIVE-RELATED"/>
    <property type="match status" value="1"/>
</dbReference>
<dbReference type="Pfam" id="PF26076">
    <property type="entry name" value="WHD_DDX60"/>
    <property type="match status" value="1"/>
</dbReference>
<dbReference type="Pfam" id="PF00271">
    <property type="entry name" value="Helicase_C"/>
    <property type="match status" value="1"/>
</dbReference>
<feature type="compositionally biased region" description="Acidic residues" evidence="3">
    <location>
        <begin position="1668"/>
        <end position="1677"/>
    </location>
</feature>
<organism evidence="6 7">
    <name type="scientific">Verticillium longisporum</name>
    <name type="common">Verticillium dahliae var. longisporum</name>
    <dbReference type="NCBI Taxonomy" id="100787"/>
    <lineage>
        <taxon>Eukaryota</taxon>
        <taxon>Fungi</taxon>
        <taxon>Dikarya</taxon>
        <taxon>Ascomycota</taxon>
        <taxon>Pezizomycotina</taxon>
        <taxon>Sordariomycetes</taxon>
        <taxon>Hypocreomycetidae</taxon>
        <taxon>Glomerellales</taxon>
        <taxon>Plectosphaerellaceae</taxon>
        <taxon>Verticillium</taxon>
    </lineage>
</organism>
<dbReference type="InterPro" id="IPR001650">
    <property type="entry name" value="Helicase_C-like"/>
</dbReference>
<dbReference type="PROSITE" id="PS51194">
    <property type="entry name" value="HELICASE_CTER"/>
    <property type="match status" value="1"/>
</dbReference>
<name>A0A0G4LME8_VERLO</name>
<keyword evidence="2" id="KW-0547">Nucleotide-binding</keyword>
<dbReference type="GO" id="GO:0005737">
    <property type="term" value="C:cytoplasm"/>
    <property type="evidence" value="ECO:0007669"/>
    <property type="project" value="TreeGrafter"/>
</dbReference>
<evidence type="ECO:0000256" key="2">
    <source>
        <dbReference type="ARBA" id="ARBA00022806"/>
    </source>
</evidence>
<dbReference type="GO" id="GO:0016787">
    <property type="term" value="F:hydrolase activity"/>
    <property type="evidence" value="ECO:0007669"/>
    <property type="project" value="UniProtKB-KW"/>
</dbReference>
<evidence type="ECO:0000256" key="3">
    <source>
        <dbReference type="SAM" id="MobiDB-lite"/>
    </source>
</evidence>
<feature type="domain" description="Helicase C-terminal" evidence="5">
    <location>
        <begin position="1143"/>
        <end position="1297"/>
    </location>
</feature>
<dbReference type="EMBL" id="CVQH01015335">
    <property type="protein sequence ID" value="CRK23173.1"/>
    <property type="molecule type" value="Genomic_DNA"/>
</dbReference>
<sequence>MAYRETSRVYHDDDDFYDEDAYRTTTVRRYKVTPSRVGRVDADDDNRRSHYSYYPARNSGDLLPLDTRDRDRAYAPDRPRSAFEPRDDLDRFRDRDRDSFRDGRTVVYEREREVERERDPHSARDWDRRSHAPWDNQDAETEVRVDKRVERRDDGEIKVERRIEERREDQTGHGGPEIERYRKETEYYAPLSPPPVPQAPVVIQRPAPEPQKIIVQEAPPPAPVILQQRENPGVMVVREREQPREIARREPRDDEYYYRRETRDLGPYRRDEREYAMERRDHRDREYDRGYGSGDEEYWVRRKTIIKERSPSPDTHRRHLAGGALAGAGVAALLASRRDDHGEIAPNRGRKVLAGAALGGLGTEVFKRARSAYDERYGDNRSRSRHRHEDRYDPRYDDPRYDDRRYDDRRYDDRYRSRSRSSSRSKIKTGLGVAAAALAIAGAAKYYQNQKIDKEEASRGRSRTRNRSYSSSRSRSARKKSRSKSVAKAAAATAAATGLIQHFRNKSGSRSRSRSKSRIRQGAEVVAAGLAGGAASKLWHSRKDKKEAKERELSDEEYEEEQPIIAALTYHFAPIMAEEDERDTSSGEEYTDSSDEETASTSSGEHTDPETLRLWYTNLLPRTVDIVGDFAGRELFVIHGEGLLRHCITEAKVDFQDGMQLLHAVYAVEKFLDDLRQRGCNFDILFFNAHANAVLPESVAAENASIATAKFALARTVLIEHLKRHARNGGNVSDRRTNVTVFDDFDSEDFRRYRAENAVHFFLCNEGTSYGENDESVGAGRTVVLRHFIYRLVSEGAWARRVKRIIFDEVHCIGQAEDGIVWEQLLLLAPCPIIALSATVGNAGEFHDWLAASQAQKGYKMELVVHNARYSDLRKFVYCPPKQLKMDALAKQDQLPIPGIDQGEERNPRFFFTHPIAALLDINRGSLDDVSLEPRDCWTLWRCMVKHQTTDFPVAKSLDPGSTLPEIISKADILSWEAGLKEVLQKWMVVPESPFSAVRTELLGSAFVELQKDFVSQEKRLKERTTIIPLLYDLNENDSLPAIAFNYDRAQCEEALKTVLGHLSTKETAWKESSKEWKQKLADYEEWKKAGLKAAKAKPKKDRPAAGNKDDRQGGSRDDNKNSKMQTAQANASIEVSPWESFDPEDPLEQFSFGDRTRLSRTEFAEMTDDLSSDKVDQWLVQSLKRGLGVHHAGMNRRYRQVVEILFRKGYLGVVMATGTLALGVNMPCKTVIFNGDSVDLTALNYRQAAGRAGRRGFDLLGNVVFADIAPNRAFEIMSLRLPDLRGHFPVSTTLILRLFGLLSGTKNSDFATAAVNSLLSQSRLYLGGPEGGLAIKHHMRFSIEYLRRQHLLSEKGAPINYSSLVSHLYFTENAAFGFHALLKGEYFHRICGRINENPAAVLNQLVLVMSHLFGRQVIRTNDREYMEVIVRNSQSVIFLPRLPKAAERILVSHNRDTLNLFKGYVTSYASQHLSDSPDNVLPFTKTTVGAHEPTKAQVPFDRTPSPSIRSTFAALSGHTDESLSSVHDLCSTVRAGVFLEEATIPHVPVYPIDSDERLNAYIYDFFKHGDLVALTRDNRIKGGDVWFFLKDFSVVLATIVTSLTNYMRADADAEELGELDEGVAEDEVNFMPSQQTQRPAKASAAAAAAAPVTQTLPVRKKKKVADNWDDDDDEEAAQASGSSGDEETDSDGDMEDEENLPNVLKAFTQLKEEFDDKFFKIGA</sequence>
<evidence type="ECO:0008006" key="8">
    <source>
        <dbReference type="Google" id="ProtNLM"/>
    </source>
</evidence>
<dbReference type="SMART" id="SM00490">
    <property type="entry name" value="HELICc"/>
    <property type="match status" value="1"/>
</dbReference>
<dbReference type="InterPro" id="IPR055124">
    <property type="entry name" value="PIN-like_DDX60"/>
</dbReference>
<feature type="region of interest" description="Disordered" evidence="3">
    <location>
        <begin position="111"/>
        <end position="143"/>
    </location>
</feature>
<evidence type="ECO:0000313" key="7">
    <source>
        <dbReference type="Proteomes" id="UP000044602"/>
    </source>
</evidence>
<dbReference type="STRING" id="100787.A0A0G4LME8"/>
<feature type="region of interest" description="Disordered" evidence="3">
    <location>
        <begin position="579"/>
        <end position="607"/>
    </location>
</feature>
<keyword evidence="2" id="KW-0067">ATP-binding</keyword>
<protein>
    <recommendedName>
        <fullName evidence="8">Helicase C-terminal domain-containing protein</fullName>
    </recommendedName>
</protein>
<evidence type="ECO:0000259" key="4">
    <source>
        <dbReference type="PROSITE" id="PS51192"/>
    </source>
</evidence>
<dbReference type="InterPro" id="IPR027417">
    <property type="entry name" value="P-loop_NTPase"/>
</dbReference>
<feature type="region of interest" description="Disordered" evidence="3">
    <location>
        <begin position="376"/>
        <end position="406"/>
    </location>
</feature>
<dbReference type="InterPro" id="IPR052431">
    <property type="entry name" value="SKI2_subfamily_helicases"/>
</dbReference>
<feature type="compositionally biased region" description="Polar residues" evidence="3">
    <location>
        <begin position="1123"/>
        <end position="1134"/>
    </location>
</feature>
<feature type="compositionally biased region" description="Basic and acidic residues" evidence="3">
    <location>
        <begin position="1102"/>
        <end position="1122"/>
    </location>
</feature>
<evidence type="ECO:0000256" key="1">
    <source>
        <dbReference type="ARBA" id="ARBA00022801"/>
    </source>
</evidence>
<feature type="region of interest" description="Disordered" evidence="3">
    <location>
        <begin position="454"/>
        <end position="521"/>
    </location>
</feature>
<proteinExistence type="predicted"/>
<feature type="compositionally biased region" description="Basic and acidic residues" evidence="3">
    <location>
        <begin position="66"/>
        <end position="89"/>
    </location>
</feature>
<dbReference type="InterPro" id="IPR059032">
    <property type="entry name" value="WHD_DDX60"/>
</dbReference>
<feature type="region of interest" description="Disordered" evidence="3">
    <location>
        <begin position="1092"/>
        <end position="1139"/>
    </location>
</feature>
<keyword evidence="7" id="KW-1185">Reference proteome</keyword>
<keyword evidence="1" id="KW-0378">Hydrolase</keyword>
<feature type="compositionally biased region" description="Basic and acidic residues" evidence="3">
    <location>
        <begin position="111"/>
        <end position="132"/>
    </location>
</feature>
<gene>
    <name evidence="6" type="ORF">BN1708_013642</name>
</gene>
<dbReference type="GO" id="GO:0004386">
    <property type="term" value="F:helicase activity"/>
    <property type="evidence" value="ECO:0007669"/>
    <property type="project" value="UniProtKB-KW"/>
</dbReference>
<reference evidence="6 7" key="1">
    <citation type="submission" date="2015-05" db="EMBL/GenBank/DDBJ databases">
        <authorList>
            <person name="Wang D.B."/>
            <person name="Wang M."/>
        </authorList>
    </citation>
    <scope>NUCLEOTIDE SEQUENCE [LARGE SCALE GENOMIC DNA]</scope>
    <source>
        <strain evidence="6">VL1</strain>
    </source>
</reference>
<feature type="region of interest" description="Disordered" evidence="3">
    <location>
        <begin position="1660"/>
        <end position="1704"/>
    </location>
</feature>
<dbReference type="InterPro" id="IPR014001">
    <property type="entry name" value="Helicase_ATP-bd"/>
</dbReference>
<dbReference type="CDD" id="cd18795">
    <property type="entry name" value="SF2_C_Ski2"/>
    <property type="match status" value="1"/>
</dbReference>
<feature type="region of interest" description="Disordered" evidence="3">
    <location>
        <begin position="36"/>
        <end position="89"/>
    </location>
</feature>
<evidence type="ECO:0000313" key="6">
    <source>
        <dbReference type="EMBL" id="CRK23173.1"/>
    </source>
</evidence>
<evidence type="ECO:0000259" key="5">
    <source>
        <dbReference type="PROSITE" id="PS51194"/>
    </source>
</evidence>
<feature type="region of interest" description="Disordered" evidence="3">
    <location>
        <begin position="537"/>
        <end position="560"/>
    </location>
</feature>
<dbReference type="Proteomes" id="UP000044602">
    <property type="component" value="Unassembled WGS sequence"/>
</dbReference>
<dbReference type="PANTHER" id="PTHR44533:SF4">
    <property type="entry name" value="DEAD_H RNA HELICASE, PUTATIVE-RELATED"/>
    <property type="match status" value="1"/>
</dbReference>
<dbReference type="Pfam" id="PF23002">
    <property type="entry name" value="PIN-like_DDX60"/>
    <property type="match status" value="1"/>
</dbReference>
<feature type="compositionally biased region" description="Acidic residues" evidence="3">
    <location>
        <begin position="589"/>
        <end position="598"/>
    </location>
</feature>
<accession>A0A0G4LME8</accession>
<dbReference type="PROSITE" id="PS51192">
    <property type="entry name" value="HELICASE_ATP_BIND_1"/>
    <property type="match status" value="1"/>
</dbReference>
<feature type="compositionally biased region" description="Basic residues" evidence="3">
    <location>
        <begin position="475"/>
        <end position="485"/>
    </location>
</feature>